<evidence type="ECO:0000256" key="1">
    <source>
        <dbReference type="SAM" id="MobiDB-lite"/>
    </source>
</evidence>
<keyword evidence="3" id="KW-1185">Reference proteome</keyword>
<feature type="region of interest" description="Disordered" evidence="1">
    <location>
        <begin position="1"/>
        <end position="27"/>
    </location>
</feature>
<comment type="caution">
    <text evidence="2">The sequence shown here is derived from an EMBL/GenBank/DDBJ whole genome shotgun (WGS) entry which is preliminary data.</text>
</comment>
<gene>
    <name evidence="2" type="ORF">JZ751_010997</name>
</gene>
<sequence>MDGCYRTTKVSGRGSVGTHVAAPGATPDPSPLVSDLVGGVSRHHPQHELLTGNTDTVFTSSCSCLTVPPLLLIIGTFSQELSCSLCLPPYLNYY</sequence>
<dbReference type="Proteomes" id="UP000824540">
    <property type="component" value="Unassembled WGS sequence"/>
</dbReference>
<name>A0A8T2P420_9TELE</name>
<organism evidence="2 3">
    <name type="scientific">Albula glossodonta</name>
    <name type="common">roundjaw bonefish</name>
    <dbReference type="NCBI Taxonomy" id="121402"/>
    <lineage>
        <taxon>Eukaryota</taxon>
        <taxon>Metazoa</taxon>
        <taxon>Chordata</taxon>
        <taxon>Craniata</taxon>
        <taxon>Vertebrata</taxon>
        <taxon>Euteleostomi</taxon>
        <taxon>Actinopterygii</taxon>
        <taxon>Neopterygii</taxon>
        <taxon>Teleostei</taxon>
        <taxon>Albuliformes</taxon>
        <taxon>Albulidae</taxon>
        <taxon>Albula</taxon>
    </lineage>
</organism>
<dbReference type="EMBL" id="JAFBMS010000020">
    <property type="protein sequence ID" value="KAG9344328.1"/>
    <property type="molecule type" value="Genomic_DNA"/>
</dbReference>
<protein>
    <submittedName>
        <fullName evidence="2">Uncharacterized protein</fullName>
    </submittedName>
</protein>
<evidence type="ECO:0000313" key="3">
    <source>
        <dbReference type="Proteomes" id="UP000824540"/>
    </source>
</evidence>
<dbReference type="AlphaFoldDB" id="A0A8T2P420"/>
<proteinExistence type="predicted"/>
<evidence type="ECO:0000313" key="2">
    <source>
        <dbReference type="EMBL" id="KAG9344328.1"/>
    </source>
</evidence>
<accession>A0A8T2P420</accession>
<reference evidence="2" key="1">
    <citation type="thesis" date="2021" institute="BYU ScholarsArchive" country="Provo, UT, USA">
        <title>Applications of and Algorithms for Genome Assembly and Genomic Analyses with an Emphasis on Marine Teleosts.</title>
        <authorList>
            <person name="Pickett B.D."/>
        </authorList>
    </citation>
    <scope>NUCLEOTIDE SEQUENCE</scope>
    <source>
        <strain evidence="2">HI-2016</strain>
    </source>
</reference>